<keyword evidence="2" id="KW-1185">Reference proteome</keyword>
<evidence type="ECO:0000313" key="2">
    <source>
        <dbReference type="Proteomes" id="UP000255425"/>
    </source>
</evidence>
<dbReference type="Proteomes" id="UP000255425">
    <property type="component" value="Unassembled WGS sequence"/>
</dbReference>
<dbReference type="AlphaFoldDB" id="A0A380GZF7"/>
<dbReference type="EMBL" id="UHDZ01000001">
    <property type="protein sequence ID" value="SUM69213.1"/>
    <property type="molecule type" value="Genomic_DNA"/>
</dbReference>
<proteinExistence type="predicted"/>
<reference evidence="1 2" key="1">
    <citation type="submission" date="2018-06" db="EMBL/GenBank/DDBJ databases">
        <authorList>
            <consortium name="Pathogen Informatics"/>
            <person name="Doyle S."/>
        </authorList>
    </citation>
    <scope>NUCLEOTIDE SEQUENCE [LARGE SCALE GENOMIC DNA]</scope>
    <source>
        <strain evidence="1 2">NCTC11807</strain>
    </source>
</reference>
<accession>A0A380GZF7</accession>
<protein>
    <submittedName>
        <fullName evidence="1">Uncharacterized protein</fullName>
    </submittedName>
</protein>
<gene>
    <name evidence="1" type="ORF">NCTC11807_00763</name>
</gene>
<name>A0A380GZF7_9STAP</name>
<organism evidence="1 2">
    <name type="scientific">Staphylococcus saccharolyticus</name>
    <dbReference type="NCBI Taxonomy" id="33028"/>
    <lineage>
        <taxon>Bacteria</taxon>
        <taxon>Bacillati</taxon>
        <taxon>Bacillota</taxon>
        <taxon>Bacilli</taxon>
        <taxon>Bacillales</taxon>
        <taxon>Staphylococcaceae</taxon>
        <taxon>Staphylococcus</taxon>
    </lineage>
</organism>
<evidence type="ECO:0000313" key="1">
    <source>
        <dbReference type="EMBL" id="SUM69213.1"/>
    </source>
</evidence>
<sequence>MNYLELSLHIEQQIVRLISISETTKYYALIHHTKFEESLNTFNRIINEESLWIDAHHPFLTTSEALSSYYL</sequence>